<reference evidence="2 3" key="1">
    <citation type="submission" date="2021-06" db="EMBL/GenBank/DDBJ databases">
        <title>Actinomycetes sequencing.</title>
        <authorList>
            <person name="Shan Q."/>
        </authorList>
    </citation>
    <scope>NUCLEOTIDE SEQUENCE [LARGE SCALE GENOMIC DNA]</scope>
    <source>
        <strain evidence="2 3">NEAU-G5</strain>
    </source>
</reference>
<feature type="domain" description="Rv3651-like N-terminal" evidence="1">
    <location>
        <begin position="3"/>
        <end position="103"/>
    </location>
</feature>
<name>A0ABS6B927_9NOCA</name>
<comment type="caution">
    <text evidence="2">The sequence shown here is derived from an EMBL/GenBank/DDBJ whole genome shotgun (WGS) entry which is preliminary data.</text>
</comment>
<dbReference type="Pfam" id="PF18007">
    <property type="entry name" value="Rv3651-like_N"/>
    <property type="match status" value="1"/>
</dbReference>
<dbReference type="InterPro" id="IPR041458">
    <property type="entry name" value="Rv3651-like_N"/>
</dbReference>
<organism evidence="2 3">
    <name type="scientific">Nocardia albiluteola</name>
    <dbReference type="NCBI Taxonomy" id="2842303"/>
    <lineage>
        <taxon>Bacteria</taxon>
        <taxon>Bacillati</taxon>
        <taxon>Actinomycetota</taxon>
        <taxon>Actinomycetes</taxon>
        <taxon>Mycobacteriales</taxon>
        <taxon>Nocardiaceae</taxon>
        <taxon>Nocardia</taxon>
    </lineage>
</organism>
<dbReference type="Proteomes" id="UP000733379">
    <property type="component" value="Unassembled WGS sequence"/>
</dbReference>
<protein>
    <submittedName>
        <fullName evidence="2">DUF5593 domain-containing protein</fullName>
    </submittedName>
</protein>
<dbReference type="EMBL" id="JAHKNI010000016">
    <property type="protein sequence ID" value="MBU3066797.1"/>
    <property type="molecule type" value="Genomic_DNA"/>
</dbReference>
<accession>A0ABS6B927</accession>
<evidence type="ECO:0000313" key="3">
    <source>
        <dbReference type="Proteomes" id="UP000733379"/>
    </source>
</evidence>
<keyword evidence="3" id="KW-1185">Reference proteome</keyword>
<sequence length="392" mass="42930">MTLETLAPNALSVASVGEAPREFAAWERVVQRLLGKMPAVYDGMSTHQIAEAIGVVRDRAHALDRRIRTNSGPYLLRLRPVFGPAGDVHAIQLWLGPDTGSTPEPPVAVGAVWDLDAQTVRLPSGAAALPGMSPQDFVPGMSIAEIFHRMSAFDLHAEVLDLLYEPKPGDKMQFDVTVPARSGPTGRWRVTIRARDDRSTRGAWWLIEDVSAGRPAVRWPTLENVGLREAHRRAGNHLAVLQLEYTSISHWLTDPAPWIRWDYLFRAVDVFHPDDRGALAGLGDQLRTGGTAGMTLRVLNYSGGYTPTSVLLYPYPGYSARQLAIAQLVRVADGQPMLETHRSGPSAPVGYDDQLRYRLSRAAGRLADLPNNGNSGVMDDTSFSLPFIECGL</sequence>
<proteinExistence type="predicted"/>
<evidence type="ECO:0000259" key="1">
    <source>
        <dbReference type="Pfam" id="PF18007"/>
    </source>
</evidence>
<gene>
    <name evidence="2" type="ORF">KO481_35425</name>
</gene>
<evidence type="ECO:0000313" key="2">
    <source>
        <dbReference type="EMBL" id="MBU3066797.1"/>
    </source>
</evidence>